<dbReference type="Pfam" id="PF00535">
    <property type="entry name" value="Glycos_transf_2"/>
    <property type="match status" value="1"/>
</dbReference>
<dbReference type="EMBL" id="BMXA01000006">
    <property type="protein sequence ID" value="GHA16979.1"/>
    <property type="molecule type" value="Genomic_DNA"/>
</dbReference>
<feature type="domain" description="Glycosyltransferase 2-like" evidence="1">
    <location>
        <begin position="17"/>
        <end position="199"/>
    </location>
</feature>
<dbReference type="GO" id="GO:0016740">
    <property type="term" value="F:transferase activity"/>
    <property type="evidence" value="ECO:0007669"/>
    <property type="project" value="UniProtKB-KW"/>
</dbReference>
<keyword evidence="2" id="KW-0808">Transferase</keyword>
<evidence type="ECO:0000313" key="2">
    <source>
        <dbReference type="EMBL" id="GHA16979.1"/>
    </source>
</evidence>
<comment type="caution">
    <text evidence="2">The sequence shown here is derived from an EMBL/GenBank/DDBJ whole genome shotgun (WGS) entry which is preliminary data.</text>
</comment>
<dbReference type="SUPFAM" id="SSF53448">
    <property type="entry name" value="Nucleotide-diphospho-sugar transferases"/>
    <property type="match status" value="1"/>
</dbReference>
<dbReference type="Gene3D" id="3.90.550.10">
    <property type="entry name" value="Spore Coat Polysaccharide Biosynthesis Protein SpsA, Chain A"/>
    <property type="match status" value="1"/>
</dbReference>
<dbReference type="PANTHER" id="PTHR43179">
    <property type="entry name" value="RHAMNOSYLTRANSFERASE WBBL"/>
    <property type="match status" value="1"/>
</dbReference>
<proteinExistence type="predicted"/>
<dbReference type="InterPro" id="IPR001173">
    <property type="entry name" value="Glyco_trans_2-like"/>
</dbReference>
<dbReference type="PANTHER" id="PTHR43179:SF7">
    <property type="entry name" value="RHAMNOSYLTRANSFERASE WBBL"/>
    <property type="match status" value="1"/>
</dbReference>
<evidence type="ECO:0000313" key="3">
    <source>
        <dbReference type="Proteomes" id="UP000614811"/>
    </source>
</evidence>
<organism evidence="2 3">
    <name type="scientific">Arenicella chitinivorans</name>
    <dbReference type="NCBI Taxonomy" id="1329800"/>
    <lineage>
        <taxon>Bacteria</taxon>
        <taxon>Pseudomonadati</taxon>
        <taxon>Pseudomonadota</taxon>
        <taxon>Gammaproteobacteria</taxon>
        <taxon>Arenicellales</taxon>
        <taxon>Arenicellaceae</taxon>
        <taxon>Arenicella</taxon>
    </lineage>
</organism>
<accession>A0A918S1T2</accession>
<name>A0A918S1T2_9GAMM</name>
<gene>
    <name evidence="2" type="ORF">GCM10008090_28320</name>
</gene>
<dbReference type="InterPro" id="IPR029044">
    <property type="entry name" value="Nucleotide-diphossugar_trans"/>
</dbReference>
<dbReference type="CDD" id="cd04186">
    <property type="entry name" value="GT_2_like_c"/>
    <property type="match status" value="1"/>
</dbReference>
<reference evidence="2" key="2">
    <citation type="submission" date="2020-09" db="EMBL/GenBank/DDBJ databases">
        <authorList>
            <person name="Sun Q."/>
            <person name="Kim S."/>
        </authorList>
    </citation>
    <scope>NUCLEOTIDE SEQUENCE</scope>
    <source>
        <strain evidence="2">KCTC 12711</strain>
    </source>
</reference>
<evidence type="ECO:0000259" key="1">
    <source>
        <dbReference type="Pfam" id="PF00535"/>
    </source>
</evidence>
<dbReference type="AlphaFoldDB" id="A0A918S1T2"/>
<keyword evidence="3" id="KW-1185">Reference proteome</keyword>
<dbReference type="Proteomes" id="UP000614811">
    <property type="component" value="Unassembled WGS sequence"/>
</dbReference>
<sequence length="300" mass="33472">MVFVVSLGRIVMHRSHIIIVNYNAGDWLARALDSVVNFAPECAVSVVDNASSDNSIELAQQRHGNVDIEWILNADNRGFAAANNQVLATLDCEFAILMNPDCELSEGTLPALYAAFEAHAKMGMASGLILNEDGSTQTTCRRTFPTPWSALVRMLQLHRLFPNYAAFTDFDQAATLDAASEFAFVDAISGAFMMVRRSALEEVGLLDEDYFMHCEDLDWCKRFELAGWQIGSVPAAVVTHAKGVSSKSRPVAVLWSLHKGMLRFFDKFYSDEYVWPIRYTVKVGVLVSFVGRAALSWWRR</sequence>
<protein>
    <submittedName>
        <fullName evidence="2">Glycosyl transferase</fullName>
    </submittedName>
</protein>
<reference evidence="2" key="1">
    <citation type="journal article" date="2014" name="Int. J. Syst. Evol. Microbiol.">
        <title>Complete genome sequence of Corynebacterium casei LMG S-19264T (=DSM 44701T), isolated from a smear-ripened cheese.</title>
        <authorList>
            <consortium name="US DOE Joint Genome Institute (JGI-PGF)"/>
            <person name="Walter F."/>
            <person name="Albersmeier A."/>
            <person name="Kalinowski J."/>
            <person name="Ruckert C."/>
        </authorList>
    </citation>
    <scope>NUCLEOTIDE SEQUENCE</scope>
    <source>
        <strain evidence="2">KCTC 12711</strain>
    </source>
</reference>